<name>A0AAD5KF03_9CRUS</name>
<sequence>MMVAAKTLTLTAIDIFKNPSVTQTALTELNRRRGADFKYDALVGATAVGIAGLALADWKWQFLDGWMQAGFFSKEEQKLISAIADTFIPAGLPPKVPSPDSPPIGALSTGTDKFLIKFFEQCSEKEEQDLIKTQLAKLGARKFSEASKEERESMLLGLDESDIEEDVRFFALMKSQTIFGFTTVKEVMAGYRGYQVAPGYYHGCVDVSVKA</sequence>
<dbReference type="EMBL" id="WJBH02000273">
    <property type="protein sequence ID" value="KAI9549742.1"/>
    <property type="molecule type" value="Genomic_DNA"/>
</dbReference>
<accession>A0AAD5KF03</accession>
<proteinExistence type="predicted"/>
<dbReference type="Proteomes" id="UP000820818">
    <property type="component" value="Unassembled WGS sequence"/>
</dbReference>
<evidence type="ECO:0000313" key="1">
    <source>
        <dbReference type="EMBL" id="KAI9549742.1"/>
    </source>
</evidence>
<gene>
    <name evidence="1" type="ORF">GHT06_004000</name>
</gene>
<dbReference type="AlphaFoldDB" id="A0AAD5KF03"/>
<dbReference type="InterPro" id="IPR027056">
    <property type="entry name" value="Gluconate_2DH_su3"/>
</dbReference>
<protein>
    <recommendedName>
        <fullName evidence="3">Gluconate 2-dehydrogenase subunit 3 family protein</fullName>
    </recommendedName>
</protein>
<organism evidence="1 2">
    <name type="scientific">Daphnia sinensis</name>
    <dbReference type="NCBI Taxonomy" id="1820382"/>
    <lineage>
        <taxon>Eukaryota</taxon>
        <taxon>Metazoa</taxon>
        <taxon>Ecdysozoa</taxon>
        <taxon>Arthropoda</taxon>
        <taxon>Crustacea</taxon>
        <taxon>Branchiopoda</taxon>
        <taxon>Diplostraca</taxon>
        <taxon>Cladocera</taxon>
        <taxon>Anomopoda</taxon>
        <taxon>Daphniidae</taxon>
        <taxon>Daphnia</taxon>
        <taxon>Daphnia similis group</taxon>
    </lineage>
</organism>
<keyword evidence="2" id="KW-1185">Reference proteome</keyword>
<dbReference type="Pfam" id="PF13618">
    <property type="entry name" value="Gluconate_2-dh3"/>
    <property type="match status" value="1"/>
</dbReference>
<evidence type="ECO:0008006" key="3">
    <source>
        <dbReference type="Google" id="ProtNLM"/>
    </source>
</evidence>
<evidence type="ECO:0000313" key="2">
    <source>
        <dbReference type="Proteomes" id="UP000820818"/>
    </source>
</evidence>
<reference evidence="1" key="1">
    <citation type="submission" date="2022-05" db="EMBL/GenBank/DDBJ databases">
        <title>A multi-omics perspective on studying reproductive biology in Daphnia sinensis.</title>
        <authorList>
            <person name="Jia J."/>
        </authorList>
    </citation>
    <scope>NUCLEOTIDE SEQUENCE</scope>
    <source>
        <strain evidence="1">WSL</strain>
    </source>
</reference>
<comment type="caution">
    <text evidence="1">The sequence shown here is derived from an EMBL/GenBank/DDBJ whole genome shotgun (WGS) entry which is preliminary data.</text>
</comment>